<evidence type="ECO:0000256" key="5">
    <source>
        <dbReference type="ARBA" id="ARBA00022840"/>
    </source>
</evidence>
<dbReference type="PANTHER" id="PTHR20852:SF57">
    <property type="entry name" value="GLUTAMINE SYNTHETASE 2 CYTOPLASMIC"/>
    <property type="match status" value="1"/>
</dbReference>
<evidence type="ECO:0000256" key="6">
    <source>
        <dbReference type="ARBA" id="ARBA00049436"/>
    </source>
</evidence>
<dbReference type="InterPro" id="IPR027302">
    <property type="entry name" value="Gln_synth_N_conserv_site"/>
</dbReference>
<evidence type="ECO:0000256" key="1">
    <source>
        <dbReference type="ARBA" id="ARBA00009897"/>
    </source>
</evidence>
<dbReference type="Proteomes" id="UP001314263">
    <property type="component" value="Unassembled WGS sequence"/>
</dbReference>
<dbReference type="InterPro" id="IPR008146">
    <property type="entry name" value="Gln_synth_cat_dom"/>
</dbReference>
<evidence type="ECO:0000256" key="3">
    <source>
        <dbReference type="ARBA" id="ARBA00022598"/>
    </source>
</evidence>
<evidence type="ECO:0000256" key="7">
    <source>
        <dbReference type="PROSITE-ProRule" id="PRU01330"/>
    </source>
</evidence>
<feature type="domain" description="GS beta-grasp" evidence="10">
    <location>
        <begin position="42"/>
        <end position="133"/>
    </location>
</feature>
<evidence type="ECO:0000256" key="9">
    <source>
        <dbReference type="RuleBase" id="RU004356"/>
    </source>
</evidence>
<organism evidence="12 13">
    <name type="scientific">Coccomyxa viridis</name>
    <dbReference type="NCBI Taxonomy" id="1274662"/>
    <lineage>
        <taxon>Eukaryota</taxon>
        <taxon>Viridiplantae</taxon>
        <taxon>Chlorophyta</taxon>
        <taxon>core chlorophytes</taxon>
        <taxon>Trebouxiophyceae</taxon>
        <taxon>Trebouxiophyceae incertae sedis</taxon>
        <taxon>Coccomyxaceae</taxon>
        <taxon>Coccomyxa</taxon>
    </lineage>
</organism>
<dbReference type="PROSITE" id="PS51986">
    <property type="entry name" value="GS_BETA_GRASP"/>
    <property type="match status" value="1"/>
</dbReference>
<keyword evidence="13" id="KW-1185">Reference proteome</keyword>
<dbReference type="Pfam" id="PF03951">
    <property type="entry name" value="Gln-synt_N"/>
    <property type="match status" value="1"/>
</dbReference>
<evidence type="ECO:0000256" key="4">
    <source>
        <dbReference type="ARBA" id="ARBA00022741"/>
    </source>
</evidence>
<dbReference type="GO" id="GO:0004356">
    <property type="term" value="F:glutamine synthetase activity"/>
    <property type="evidence" value="ECO:0007669"/>
    <property type="project" value="UniProtKB-EC"/>
</dbReference>
<evidence type="ECO:0000256" key="2">
    <source>
        <dbReference type="ARBA" id="ARBA00012937"/>
    </source>
</evidence>
<evidence type="ECO:0000313" key="13">
    <source>
        <dbReference type="Proteomes" id="UP001314263"/>
    </source>
</evidence>
<dbReference type="SUPFAM" id="SSF55931">
    <property type="entry name" value="Glutamine synthetase/guanido kinase"/>
    <property type="match status" value="1"/>
</dbReference>
<evidence type="ECO:0000313" key="12">
    <source>
        <dbReference type="EMBL" id="CAK0787887.1"/>
    </source>
</evidence>
<proteinExistence type="inferred from homology"/>
<gene>
    <name evidence="12" type="primary">GLN2</name>
    <name evidence="12" type="ORF">CVIRNUC_011109</name>
</gene>
<keyword evidence="4 9" id="KW-0547">Nucleotide-binding</keyword>
<reference evidence="12 13" key="1">
    <citation type="submission" date="2023-10" db="EMBL/GenBank/DDBJ databases">
        <authorList>
            <person name="Maclean D."/>
            <person name="Macfadyen A."/>
        </authorList>
    </citation>
    <scope>NUCLEOTIDE SEQUENCE [LARGE SCALE GENOMIC DNA]</scope>
</reference>
<dbReference type="GO" id="GO:0005737">
    <property type="term" value="C:cytoplasm"/>
    <property type="evidence" value="ECO:0007669"/>
    <property type="project" value="TreeGrafter"/>
</dbReference>
<dbReference type="Gene3D" id="3.10.20.70">
    <property type="entry name" value="Glutamine synthetase, N-terminal domain"/>
    <property type="match status" value="1"/>
</dbReference>
<dbReference type="PROSITE" id="PS00180">
    <property type="entry name" value="GLNA_1"/>
    <property type="match status" value="1"/>
</dbReference>
<dbReference type="GO" id="GO:0005524">
    <property type="term" value="F:ATP binding"/>
    <property type="evidence" value="ECO:0007669"/>
    <property type="project" value="UniProtKB-KW"/>
</dbReference>
<dbReference type="Gene3D" id="3.30.590.10">
    <property type="entry name" value="Glutamine synthetase/guanido kinase, catalytic domain"/>
    <property type="match status" value="1"/>
</dbReference>
<dbReference type="EC" id="6.3.1.2" evidence="2 9"/>
<keyword evidence="12" id="KW-0315">Glutamine amidotransferase</keyword>
<dbReference type="Pfam" id="PF00120">
    <property type="entry name" value="Gln-synt_C"/>
    <property type="match status" value="1"/>
</dbReference>
<dbReference type="FunFam" id="3.30.590.10:FF:000004">
    <property type="entry name" value="Glutamine synthetase"/>
    <property type="match status" value="1"/>
</dbReference>
<comment type="caution">
    <text evidence="12">The sequence shown here is derived from an EMBL/GenBank/DDBJ whole genome shotgun (WGS) entry which is preliminary data.</text>
</comment>
<dbReference type="GO" id="GO:0006542">
    <property type="term" value="P:glutamine biosynthetic process"/>
    <property type="evidence" value="ECO:0007669"/>
    <property type="project" value="InterPro"/>
</dbReference>
<dbReference type="InterPro" id="IPR027303">
    <property type="entry name" value="Gln_synth_gly_rich_site"/>
</dbReference>
<dbReference type="SMART" id="SM01230">
    <property type="entry name" value="Gln-synt_C"/>
    <property type="match status" value="1"/>
</dbReference>
<protein>
    <recommendedName>
        <fullName evidence="2 9">Glutamine synthetase</fullName>
        <ecNumber evidence="2 9">6.3.1.2</ecNumber>
    </recommendedName>
</protein>
<name>A0AAV1INP6_9CHLO</name>
<evidence type="ECO:0000256" key="8">
    <source>
        <dbReference type="RuleBase" id="RU000384"/>
    </source>
</evidence>
<feature type="domain" description="GS catalytic" evidence="11">
    <location>
        <begin position="140"/>
        <end position="391"/>
    </location>
</feature>
<dbReference type="PROSITE" id="PS51987">
    <property type="entry name" value="GS_CATALYTIC"/>
    <property type="match status" value="1"/>
</dbReference>
<evidence type="ECO:0000259" key="10">
    <source>
        <dbReference type="PROSITE" id="PS51986"/>
    </source>
</evidence>
<dbReference type="InterPro" id="IPR050292">
    <property type="entry name" value="Glutamine_Synthetase"/>
</dbReference>
<dbReference type="AlphaFoldDB" id="A0AAV1INP6"/>
<comment type="catalytic activity">
    <reaction evidence="6 9">
        <text>L-glutamate + NH4(+) + ATP = L-glutamine + ADP + phosphate + H(+)</text>
        <dbReference type="Rhea" id="RHEA:16169"/>
        <dbReference type="ChEBI" id="CHEBI:15378"/>
        <dbReference type="ChEBI" id="CHEBI:28938"/>
        <dbReference type="ChEBI" id="CHEBI:29985"/>
        <dbReference type="ChEBI" id="CHEBI:30616"/>
        <dbReference type="ChEBI" id="CHEBI:43474"/>
        <dbReference type="ChEBI" id="CHEBI:58359"/>
        <dbReference type="ChEBI" id="CHEBI:456216"/>
        <dbReference type="EC" id="6.3.1.2"/>
    </reaction>
</comment>
<evidence type="ECO:0000259" key="11">
    <source>
        <dbReference type="PROSITE" id="PS51987"/>
    </source>
</evidence>
<dbReference type="InterPro" id="IPR014746">
    <property type="entry name" value="Gln_synth/guanido_kin_cat_dom"/>
</dbReference>
<dbReference type="PROSITE" id="PS00181">
    <property type="entry name" value="GLNA_ATP"/>
    <property type="match status" value="1"/>
</dbReference>
<accession>A0AAV1INP6</accession>
<dbReference type="InterPro" id="IPR008147">
    <property type="entry name" value="Gln_synt_N"/>
</dbReference>
<dbReference type="EMBL" id="CAUYUE010000018">
    <property type="protein sequence ID" value="CAK0787887.1"/>
    <property type="molecule type" value="Genomic_DNA"/>
</dbReference>
<comment type="similarity">
    <text evidence="1 7 8">Belongs to the glutamine synthetase family.</text>
</comment>
<keyword evidence="5 9" id="KW-0067">ATP-binding</keyword>
<keyword evidence="3 9" id="KW-0436">Ligase</keyword>
<dbReference type="SUPFAM" id="SSF54368">
    <property type="entry name" value="Glutamine synthetase, N-terminal domain"/>
    <property type="match status" value="1"/>
</dbReference>
<sequence>MHASSVQTLSAKASCAVRPAPVYASRLRARRGAFVIRAALAQRAEYIWADGLEGDLSKGAVFNEMRSKTKVIPEPITSMNPKDFPDWSFDGSSTGQAEGNNSDCILNPVAIYPDPIRGGDNVLVMCDVLYPDSSPHITNTRALLVKLLTPDVVAEKPMFGFEQEYTMLNKTGQVFGWPAGGYPAPQGPFYCGVGSESVYGRNLAEAHMDACMKAGLLISGINAEVMPGQWEFQIGPVGAPDVGDEVMIARWLLHRLGEQFGIVCTFNPKPVQGDWNGTGAHTNFSTESMRKPGGMKAIDEAIERLSKTHAEHISQYGTGNELRLTGKHETCDMNTFRSGVADRGASIRIPLPVQLKGYGYLEDRRPAANVDPYTVARLLIKTTFGKEQSLP</sequence>
<dbReference type="PANTHER" id="PTHR20852">
    <property type="entry name" value="GLUTAMINE SYNTHETASE"/>
    <property type="match status" value="1"/>
</dbReference>
<dbReference type="InterPro" id="IPR036651">
    <property type="entry name" value="Gln_synt_N_sf"/>
</dbReference>